<dbReference type="Pfam" id="PF01171">
    <property type="entry name" value="ATP_bind_3"/>
    <property type="match status" value="1"/>
</dbReference>
<dbReference type="PIRSF" id="PIRSF004976">
    <property type="entry name" value="ATPase_YdaO"/>
    <property type="match status" value="1"/>
</dbReference>
<dbReference type="Proteomes" id="UP000069902">
    <property type="component" value="Chromosome cPNK"/>
</dbReference>
<dbReference type="RefSeq" id="WP_032125684.1">
    <property type="nucleotide sequence ID" value="NZ_LN879502.1"/>
</dbReference>
<dbReference type="FunCoup" id="A0A0U5JAB3">
    <property type="interactions" value="294"/>
</dbReference>
<dbReference type="GO" id="GO:0008033">
    <property type="term" value="P:tRNA processing"/>
    <property type="evidence" value="ECO:0007669"/>
    <property type="project" value="InterPro"/>
</dbReference>
<dbReference type="SUPFAM" id="SSF52402">
    <property type="entry name" value="Adenine nucleotide alpha hydrolases-like"/>
    <property type="match status" value="1"/>
</dbReference>
<keyword evidence="5" id="KW-1185">Reference proteome</keyword>
<evidence type="ECO:0000313" key="4">
    <source>
        <dbReference type="EMBL" id="CUI16953.1"/>
    </source>
</evidence>
<dbReference type="AlphaFoldDB" id="A0A0U5JAB3"/>
<keyword evidence="2" id="KW-0067">ATP-binding</keyword>
<protein>
    <submittedName>
        <fullName evidence="4">Putative PP-loop superfamily ATPase</fullName>
    </submittedName>
</protein>
<gene>
    <name evidence="4" type="ORF">PNK_1338</name>
</gene>
<keyword evidence="1" id="KW-0808">Transferase</keyword>
<evidence type="ECO:0000259" key="3">
    <source>
        <dbReference type="Pfam" id="PF01171"/>
    </source>
</evidence>
<feature type="binding site" evidence="2">
    <location>
        <position position="138"/>
    </location>
    <ligand>
        <name>ATP</name>
        <dbReference type="ChEBI" id="CHEBI:30616"/>
    </ligand>
</feature>
<accession>A0A0U5JAB3</accession>
<dbReference type="PATRIC" id="fig|389348.3.peg.1497"/>
<feature type="binding site" evidence="2">
    <location>
        <begin position="40"/>
        <end position="42"/>
    </location>
    <ligand>
        <name>ATP</name>
        <dbReference type="ChEBI" id="CHEBI:30616"/>
    </ligand>
</feature>
<dbReference type="InterPro" id="IPR014729">
    <property type="entry name" value="Rossmann-like_a/b/a_fold"/>
</dbReference>
<feature type="binding site" evidence="2">
    <location>
        <position position="72"/>
    </location>
    <ligand>
        <name>ATP</name>
        <dbReference type="ChEBI" id="CHEBI:30616"/>
    </ligand>
</feature>
<dbReference type="PANTHER" id="PTHR43686">
    <property type="entry name" value="SULFURTRANSFERASE-RELATED"/>
    <property type="match status" value="1"/>
</dbReference>
<proteinExistence type="predicted"/>
<dbReference type="InParanoid" id="A0A0U5JAB3"/>
<reference evidence="5" key="1">
    <citation type="submission" date="2015-09" db="EMBL/GenBank/DDBJ databases">
        <authorList>
            <person name="Bertelli C."/>
        </authorList>
    </citation>
    <scope>NUCLEOTIDE SEQUENCE [LARGE SCALE GENOMIC DNA]</scope>
    <source>
        <strain evidence="5">KNic</strain>
    </source>
</reference>
<dbReference type="GO" id="GO:0016740">
    <property type="term" value="F:transferase activity"/>
    <property type="evidence" value="ECO:0007669"/>
    <property type="project" value="UniProtKB-KW"/>
</dbReference>
<dbReference type="EMBL" id="LN879502">
    <property type="protein sequence ID" value="CUI16953.1"/>
    <property type="molecule type" value="Genomic_DNA"/>
</dbReference>
<organism evidence="4 5">
    <name type="scientific">Candidatus Protochlamydia naegleriophila</name>
    <dbReference type="NCBI Taxonomy" id="389348"/>
    <lineage>
        <taxon>Bacteria</taxon>
        <taxon>Pseudomonadati</taxon>
        <taxon>Chlamydiota</taxon>
        <taxon>Chlamydiia</taxon>
        <taxon>Parachlamydiales</taxon>
        <taxon>Parachlamydiaceae</taxon>
        <taxon>Candidatus Protochlamydia</taxon>
    </lineage>
</organism>
<dbReference type="PANTHER" id="PTHR43686:SF1">
    <property type="entry name" value="AMINOTRAN_5 DOMAIN-CONTAINING PROTEIN"/>
    <property type="match status" value="1"/>
</dbReference>
<feature type="binding site" evidence="2">
    <location>
        <position position="143"/>
    </location>
    <ligand>
        <name>ATP</name>
        <dbReference type="ChEBI" id="CHEBI:30616"/>
    </ligand>
</feature>
<sequence>MTIPIARPPWTTLGKKLESTFRKALFDFEMLKDVSKIAVALSGGKDSLTLLFLLKAISGRGFPKLDIHAIHVSGEFSCGAGVNEDYLRAICDELEVHFTTRTSTQKLETLECYSCSRERRRLLFDAAKSQGADTIAFGHHRDDHTQTVLMNLLHKAEFAGNLPKIRMQEYGVTIIRPLIYIAEQDIRTFAQQQGFARIMCRCPVGQNSMRKQVDQLLHEMEALFPNARENIAKAGLIYGSQKAATP</sequence>
<dbReference type="KEGG" id="pnl:PNK_1338"/>
<name>A0A0U5JAB3_9BACT</name>
<keyword evidence="2" id="KW-0547">Nucleotide-binding</keyword>
<evidence type="ECO:0000313" key="5">
    <source>
        <dbReference type="Proteomes" id="UP000069902"/>
    </source>
</evidence>
<dbReference type="InterPro" id="IPR011063">
    <property type="entry name" value="TilS/TtcA_N"/>
</dbReference>
<evidence type="ECO:0000256" key="2">
    <source>
        <dbReference type="PIRSR" id="PIRSR004976-51"/>
    </source>
</evidence>
<dbReference type="STRING" id="389348.PNK_1338"/>
<feature type="domain" description="tRNA(Ile)-lysidine/2-thiocytidine synthase N-terminal" evidence="3">
    <location>
        <begin position="36"/>
        <end position="194"/>
    </location>
</feature>
<evidence type="ECO:0000256" key="1">
    <source>
        <dbReference type="ARBA" id="ARBA00022679"/>
    </source>
</evidence>
<dbReference type="InterPro" id="IPR035107">
    <property type="entry name" value="tRNA_thiolation_TtcA_Ctu1"/>
</dbReference>
<dbReference type="CDD" id="cd24138">
    <property type="entry name" value="TtcA-like"/>
    <property type="match status" value="1"/>
</dbReference>
<dbReference type="GO" id="GO:0005524">
    <property type="term" value="F:ATP binding"/>
    <property type="evidence" value="ECO:0007669"/>
    <property type="project" value="UniProtKB-KW"/>
</dbReference>
<feature type="binding site" evidence="2">
    <location>
        <position position="46"/>
    </location>
    <ligand>
        <name>ATP</name>
        <dbReference type="ChEBI" id="CHEBI:30616"/>
    </ligand>
</feature>
<dbReference type="Gene3D" id="3.40.50.620">
    <property type="entry name" value="HUPs"/>
    <property type="match status" value="1"/>
</dbReference>